<feature type="transmembrane region" description="Helical" evidence="1">
    <location>
        <begin position="49"/>
        <end position="67"/>
    </location>
</feature>
<keyword evidence="3" id="KW-1185">Reference proteome</keyword>
<comment type="caution">
    <text evidence="2">The sequence shown here is derived from an EMBL/GenBank/DDBJ whole genome shotgun (WGS) entry which is preliminary data.</text>
</comment>
<protein>
    <recommendedName>
        <fullName evidence="4">G protein-coupled receptor</fullName>
    </recommendedName>
</protein>
<keyword evidence="1" id="KW-1133">Transmembrane helix</keyword>
<keyword evidence="1" id="KW-0472">Membrane</keyword>
<evidence type="ECO:0000313" key="2">
    <source>
        <dbReference type="EMBL" id="GMS98118.1"/>
    </source>
</evidence>
<evidence type="ECO:0000313" key="3">
    <source>
        <dbReference type="Proteomes" id="UP001432027"/>
    </source>
</evidence>
<organism evidence="2 3">
    <name type="scientific">Pristionchus entomophagus</name>
    <dbReference type="NCBI Taxonomy" id="358040"/>
    <lineage>
        <taxon>Eukaryota</taxon>
        <taxon>Metazoa</taxon>
        <taxon>Ecdysozoa</taxon>
        <taxon>Nematoda</taxon>
        <taxon>Chromadorea</taxon>
        <taxon>Rhabditida</taxon>
        <taxon>Rhabditina</taxon>
        <taxon>Diplogasteromorpha</taxon>
        <taxon>Diplogasteroidea</taxon>
        <taxon>Neodiplogasteridae</taxon>
        <taxon>Pristionchus</taxon>
    </lineage>
</organism>
<keyword evidence="1" id="KW-0812">Transmembrane</keyword>
<reference evidence="2" key="1">
    <citation type="submission" date="2023-10" db="EMBL/GenBank/DDBJ databases">
        <title>Genome assembly of Pristionchus species.</title>
        <authorList>
            <person name="Yoshida K."/>
            <person name="Sommer R.J."/>
        </authorList>
    </citation>
    <scope>NUCLEOTIDE SEQUENCE</scope>
    <source>
        <strain evidence="2">RS0144</strain>
    </source>
</reference>
<feature type="transmembrane region" description="Helical" evidence="1">
    <location>
        <begin position="79"/>
        <end position="99"/>
    </location>
</feature>
<evidence type="ECO:0000256" key="1">
    <source>
        <dbReference type="SAM" id="Phobius"/>
    </source>
</evidence>
<sequence>MLFRPVFVSFAAETAIFTAQKVVFVFSMAFNCLALVCLHKQTPPQQSTFRNYLILIQSWMIIPDFVFEICFETVRFVQYTAGTVVAFCAKQAFSFLTWCRYS</sequence>
<accession>A0AAV5TVU2</accession>
<evidence type="ECO:0008006" key="4">
    <source>
        <dbReference type="Google" id="ProtNLM"/>
    </source>
</evidence>
<feature type="transmembrane region" description="Helical" evidence="1">
    <location>
        <begin position="15"/>
        <end position="37"/>
    </location>
</feature>
<dbReference type="AlphaFoldDB" id="A0AAV5TVU2"/>
<gene>
    <name evidence="2" type="ORF">PENTCL1PPCAC_20293</name>
</gene>
<dbReference type="EMBL" id="BTSX01000005">
    <property type="protein sequence ID" value="GMS98118.1"/>
    <property type="molecule type" value="Genomic_DNA"/>
</dbReference>
<name>A0AAV5TVU2_9BILA</name>
<dbReference type="Proteomes" id="UP001432027">
    <property type="component" value="Unassembled WGS sequence"/>
</dbReference>
<proteinExistence type="predicted"/>